<dbReference type="AlphaFoldDB" id="A0A0R2B4A3"/>
<dbReference type="RefSeq" id="WP_056997392.1">
    <property type="nucleotide sequence ID" value="NZ_AYYR01000117.1"/>
</dbReference>
<comment type="caution">
    <text evidence="1">The sequence shown here is derived from an EMBL/GenBank/DDBJ whole genome shotgun (WGS) entry which is preliminary data.</text>
</comment>
<dbReference type="EMBL" id="AYYR01000117">
    <property type="protein sequence ID" value="KRM73829.1"/>
    <property type="molecule type" value="Genomic_DNA"/>
</dbReference>
<accession>A0A0R2B4A3</accession>
<evidence type="ECO:0000313" key="2">
    <source>
        <dbReference type="Proteomes" id="UP000051845"/>
    </source>
</evidence>
<reference evidence="1 2" key="1">
    <citation type="journal article" date="2015" name="Genome Announc.">
        <title>Expanding the biotechnology potential of lactobacilli through comparative genomics of 213 strains and associated genera.</title>
        <authorList>
            <person name="Sun Z."/>
            <person name="Harris H.M."/>
            <person name="McCann A."/>
            <person name="Guo C."/>
            <person name="Argimon S."/>
            <person name="Zhang W."/>
            <person name="Yang X."/>
            <person name="Jeffery I.B."/>
            <person name="Cooney J.C."/>
            <person name="Kagawa T.F."/>
            <person name="Liu W."/>
            <person name="Song Y."/>
            <person name="Salvetti E."/>
            <person name="Wrobel A."/>
            <person name="Rasinkangas P."/>
            <person name="Parkhill J."/>
            <person name="Rea M.C."/>
            <person name="O'Sullivan O."/>
            <person name="Ritari J."/>
            <person name="Douillard F.P."/>
            <person name="Paul Ross R."/>
            <person name="Yang R."/>
            <person name="Briner A.E."/>
            <person name="Felis G.E."/>
            <person name="de Vos W.M."/>
            <person name="Barrangou R."/>
            <person name="Klaenhammer T.R."/>
            <person name="Caufield P.W."/>
            <person name="Cui Y."/>
            <person name="Zhang H."/>
            <person name="O'Toole P.W."/>
        </authorList>
    </citation>
    <scope>NUCLEOTIDE SEQUENCE [LARGE SCALE GENOMIC DNA]</scope>
    <source>
        <strain evidence="1 2">DSM 20515</strain>
    </source>
</reference>
<dbReference type="PATRIC" id="fig|1423733.4.peg.1085"/>
<protein>
    <submittedName>
        <fullName evidence="1">Uncharacterized protein</fullName>
    </submittedName>
</protein>
<dbReference type="STRING" id="33960.TY91_16755"/>
<evidence type="ECO:0000313" key="1">
    <source>
        <dbReference type="EMBL" id="KRM73829.1"/>
    </source>
</evidence>
<gene>
    <name evidence="1" type="ORF">FC82_GL001028</name>
</gene>
<dbReference type="Proteomes" id="UP000051845">
    <property type="component" value="Unassembled WGS sequence"/>
</dbReference>
<organism evidence="1 2">
    <name type="scientific">Secundilactobacillus collinoides DSM 20515 = JCM 1123</name>
    <dbReference type="NCBI Taxonomy" id="1423733"/>
    <lineage>
        <taxon>Bacteria</taxon>
        <taxon>Bacillati</taxon>
        <taxon>Bacillota</taxon>
        <taxon>Bacilli</taxon>
        <taxon>Lactobacillales</taxon>
        <taxon>Lactobacillaceae</taxon>
        <taxon>Secundilactobacillus</taxon>
    </lineage>
</organism>
<name>A0A0R2B4A3_SECCO</name>
<proteinExistence type="predicted"/>
<sequence>MKKTFLIKGILTLIATIGIGVGFGAVQHPQTAQASTKFSQSELQGPTGYFKSAKAGYAFRWTKIKVGNSGHIRAIIMGDFKAPQLTMVIPVKNSFSKSHRTLNVTYRAVSNGKIGSKNYKLSLYKKTGSTYTAKLTKYKDGRAVNVKGTTYTFTKTKTSPAKSYASAYTKPVIEKLLTNQYNAYVEKEYQDDLAKGENVEDPAESSDLQTQIKDKVATETTKEIKQFVDAFNG</sequence>